<keyword evidence="1" id="KW-1133">Transmembrane helix</keyword>
<evidence type="ECO:0000313" key="3">
    <source>
        <dbReference type="Proteomes" id="UP000298390"/>
    </source>
</evidence>
<gene>
    <name evidence="2" type="ORF">EVJ58_g4886</name>
</gene>
<feature type="transmembrane region" description="Helical" evidence="1">
    <location>
        <begin position="139"/>
        <end position="161"/>
    </location>
</feature>
<feature type="transmembrane region" description="Helical" evidence="1">
    <location>
        <begin position="6"/>
        <end position="36"/>
    </location>
</feature>
<dbReference type="Proteomes" id="UP000298390">
    <property type="component" value="Unassembled WGS sequence"/>
</dbReference>
<evidence type="ECO:0000256" key="1">
    <source>
        <dbReference type="SAM" id="Phobius"/>
    </source>
</evidence>
<feature type="transmembrane region" description="Helical" evidence="1">
    <location>
        <begin position="216"/>
        <end position="243"/>
    </location>
</feature>
<feature type="transmembrane region" description="Helical" evidence="1">
    <location>
        <begin position="181"/>
        <end position="204"/>
    </location>
</feature>
<accession>A0A4Y9YES0</accession>
<dbReference type="STRING" id="34475.A0A4Y9YES0"/>
<dbReference type="EMBL" id="SEKV01000235">
    <property type="protein sequence ID" value="TFY60845.1"/>
    <property type="molecule type" value="Genomic_DNA"/>
</dbReference>
<sequence length="340" mass="37826">MAAVIPMLSVILATVCIESLLYGIFFVLSIISLYILARRREDMVNAALNVRGKRRVAYMTPMSVAAVFIFVINTAHWIVAVYRLFAGFMLYEGGTQPTVYYAIPSKPTEVTQNTLLMISLIIGDAMIIYRLWLVWAYNIAVTIFPLSTLIGLVVCAIGSIYASALSKPNEDIFASATGRWISANCVFTLCTNVYSTATIAWRIWHANRRVRRFGGSSLMGVVGILIESAALYTVWTILFFVAYRIRSNLQYFASETYCAVAGITFMLIHVRVGLGWEQRANSSYDESLDLSATRDSRQNAYGPPRVAVNISRVVHRDNEYDSDHSIKFAPSSVVDLSGPS</sequence>
<feature type="transmembrane region" description="Helical" evidence="1">
    <location>
        <begin position="114"/>
        <end position="132"/>
    </location>
</feature>
<feature type="transmembrane region" description="Helical" evidence="1">
    <location>
        <begin position="249"/>
        <end position="270"/>
    </location>
</feature>
<dbReference type="AlphaFoldDB" id="A0A4Y9YES0"/>
<proteinExistence type="predicted"/>
<feature type="transmembrane region" description="Helical" evidence="1">
    <location>
        <begin position="56"/>
        <end position="79"/>
    </location>
</feature>
<reference evidence="2 3" key="1">
    <citation type="submission" date="2019-01" db="EMBL/GenBank/DDBJ databases">
        <title>Genome sequencing of the rare red list fungi Fomitopsis rosea.</title>
        <authorList>
            <person name="Buettner E."/>
            <person name="Kellner H."/>
        </authorList>
    </citation>
    <scope>NUCLEOTIDE SEQUENCE [LARGE SCALE GENOMIC DNA]</scope>
    <source>
        <strain evidence="2 3">DSM 105464</strain>
    </source>
</reference>
<comment type="caution">
    <text evidence="2">The sequence shown here is derived from an EMBL/GenBank/DDBJ whole genome shotgun (WGS) entry which is preliminary data.</text>
</comment>
<keyword evidence="1" id="KW-0472">Membrane</keyword>
<keyword evidence="1" id="KW-0812">Transmembrane</keyword>
<name>A0A4Y9YES0_9APHY</name>
<evidence type="ECO:0000313" key="2">
    <source>
        <dbReference type="EMBL" id="TFY60845.1"/>
    </source>
</evidence>
<protein>
    <submittedName>
        <fullName evidence="2">Uncharacterized protein</fullName>
    </submittedName>
</protein>
<organism evidence="2 3">
    <name type="scientific">Rhodofomes roseus</name>
    <dbReference type="NCBI Taxonomy" id="34475"/>
    <lineage>
        <taxon>Eukaryota</taxon>
        <taxon>Fungi</taxon>
        <taxon>Dikarya</taxon>
        <taxon>Basidiomycota</taxon>
        <taxon>Agaricomycotina</taxon>
        <taxon>Agaricomycetes</taxon>
        <taxon>Polyporales</taxon>
        <taxon>Rhodofomes</taxon>
    </lineage>
</organism>